<evidence type="ECO:0000313" key="1">
    <source>
        <dbReference type="EMBL" id="RGZ86841.1"/>
    </source>
</evidence>
<gene>
    <name evidence="1" type="ORF">DW972_00055</name>
</gene>
<sequence>MAGDGIAIYCWRDLRTLQKVIAFHEIVVPSPTKVQPPPLLSQRRGLSVLPLSTGSWFFKAYLYLLYTTTGNSR</sequence>
<comment type="caution">
    <text evidence="1">The sequence shown here is derived from an EMBL/GenBank/DDBJ whole genome shotgun (WGS) entry which is preliminary data.</text>
</comment>
<name>A0A413Q1T9_9FIRM</name>
<evidence type="ECO:0000313" key="2">
    <source>
        <dbReference type="Proteomes" id="UP000286561"/>
    </source>
</evidence>
<protein>
    <submittedName>
        <fullName evidence="1">Uncharacterized protein</fullName>
    </submittedName>
</protein>
<dbReference type="Proteomes" id="UP000286561">
    <property type="component" value="Unassembled WGS sequence"/>
</dbReference>
<dbReference type="AlphaFoldDB" id="A0A413Q1T9"/>
<organism evidence="1 2">
    <name type="scientific">Anaerobutyricum hallii</name>
    <dbReference type="NCBI Taxonomy" id="39488"/>
    <lineage>
        <taxon>Bacteria</taxon>
        <taxon>Bacillati</taxon>
        <taxon>Bacillota</taxon>
        <taxon>Clostridia</taxon>
        <taxon>Lachnospirales</taxon>
        <taxon>Lachnospiraceae</taxon>
        <taxon>Anaerobutyricum</taxon>
    </lineage>
</organism>
<dbReference type="EMBL" id="QSEP01000001">
    <property type="protein sequence ID" value="RGZ86841.1"/>
    <property type="molecule type" value="Genomic_DNA"/>
</dbReference>
<proteinExistence type="predicted"/>
<reference evidence="1 2" key="1">
    <citation type="submission" date="2018-08" db="EMBL/GenBank/DDBJ databases">
        <title>A genome reference for cultivated species of the human gut microbiota.</title>
        <authorList>
            <person name="Zou Y."/>
            <person name="Xue W."/>
            <person name="Luo G."/>
        </authorList>
    </citation>
    <scope>NUCLEOTIDE SEQUENCE [LARGE SCALE GENOMIC DNA]</scope>
    <source>
        <strain evidence="1 2">AM48-23BH</strain>
    </source>
</reference>
<accession>A0A413Q1T9</accession>